<dbReference type="SUPFAM" id="SSF55729">
    <property type="entry name" value="Acyl-CoA N-acyltransferases (Nat)"/>
    <property type="match status" value="1"/>
</dbReference>
<dbReference type="GO" id="GO:0016746">
    <property type="term" value="F:acyltransferase activity"/>
    <property type="evidence" value="ECO:0007669"/>
    <property type="project" value="UniProtKB-KW"/>
</dbReference>
<name>A0ABY7ZJN4_9ACTN</name>
<dbReference type="InterPro" id="IPR027365">
    <property type="entry name" value="GNAT_acetyltra_YdfB-like"/>
</dbReference>
<dbReference type="RefSeq" id="WP_275029498.1">
    <property type="nucleotide sequence ID" value="NZ_CP118615.1"/>
</dbReference>
<dbReference type="EC" id="2.3.1.-" evidence="1"/>
<reference evidence="1 2" key="1">
    <citation type="submission" date="2023-02" db="EMBL/GenBank/DDBJ databases">
        <authorList>
            <person name="Mo P."/>
        </authorList>
    </citation>
    <scope>NUCLEOTIDE SEQUENCE [LARGE SCALE GENOMIC DNA]</scope>
    <source>
        <strain evidence="1 2">HUAS 3</strain>
    </source>
</reference>
<dbReference type="EMBL" id="CP118615">
    <property type="protein sequence ID" value="WDZ83098.1"/>
    <property type="molecule type" value="Genomic_DNA"/>
</dbReference>
<dbReference type="Proteomes" id="UP001219605">
    <property type="component" value="Chromosome"/>
</dbReference>
<keyword evidence="1" id="KW-0808">Transferase</keyword>
<dbReference type="Gene3D" id="3.40.630.30">
    <property type="match status" value="1"/>
</dbReference>
<proteinExistence type="predicted"/>
<organism evidence="1 2">
    <name type="scientific">Micromonospora cathayae</name>
    <dbReference type="NCBI Taxonomy" id="3028804"/>
    <lineage>
        <taxon>Bacteria</taxon>
        <taxon>Bacillati</taxon>
        <taxon>Actinomycetota</taxon>
        <taxon>Actinomycetes</taxon>
        <taxon>Micromonosporales</taxon>
        <taxon>Micromonosporaceae</taxon>
        <taxon>Micromonospora</taxon>
    </lineage>
</organism>
<gene>
    <name evidence="1" type="ORF">PVK37_21855</name>
</gene>
<protein>
    <submittedName>
        <fullName evidence="1">GNAT family N-acetyltransferase</fullName>
        <ecNumber evidence="1">2.3.1.-</ecNumber>
    </submittedName>
</protein>
<keyword evidence="2" id="KW-1185">Reference proteome</keyword>
<evidence type="ECO:0000313" key="1">
    <source>
        <dbReference type="EMBL" id="WDZ83098.1"/>
    </source>
</evidence>
<dbReference type="Pfam" id="PF12746">
    <property type="entry name" value="GNAT_acetyltran"/>
    <property type="match status" value="1"/>
</dbReference>
<keyword evidence="1" id="KW-0012">Acyltransferase</keyword>
<evidence type="ECO:0000313" key="2">
    <source>
        <dbReference type="Proteomes" id="UP001219605"/>
    </source>
</evidence>
<accession>A0ABY7ZJN4</accession>
<dbReference type="InterPro" id="IPR016181">
    <property type="entry name" value="Acyl_CoA_acyltransferase"/>
</dbReference>
<sequence length="179" mass="19001">MARSAVLNRFQDLWVGLAGVATSFPASGVRVVVAGGSRLCPPGWAGIVVVGTSGLATARFLRESLDGRPPSSAVEAGRWSGRHGVRVVAAAGYRRWPYSVAHLCVLTSTHLRGRGLAGAVASAAVAEALRNRLLPQWRARPEPSRRVARRLGFRELGAQVSLRIADHQGERQQPAATPA</sequence>